<organism evidence="2 3">
    <name type="scientific">Limoniibacter endophyticus</name>
    <dbReference type="NCBI Taxonomy" id="1565040"/>
    <lineage>
        <taxon>Bacteria</taxon>
        <taxon>Pseudomonadati</taxon>
        <taxon>Pseudomonadota</taxon>
        <taxon>Alphaproteobacteria</taxon>
        <taxon>Hyphomicrobiales</taxon>
        <taxon>Bartonellaceae</taxon>
        <taxon>Limoniibacter</taxon>
    </lineage>
</organism>
<dbReference type="EMBL" id="BMZO01000002">
    <property type="protein sequence ID" value="GHC65076.1"/>
    <property type="molecule type" value="Genomic_DNA"/>
</dbReference>
<dbReference type="Proteomes" id="UP000641137">
    <property type="component" value="Unassembled WGS sequence"/>
</dbReference>
<proteinExistence type="predicted"/>
<protein>
    <recommendedName>
        <fullName evidence="1">ABM domain-containing protein</fullName>
    </recommendedName>
</protein>
<name>A0A8J3DGV1_9HYPH</name>
<dbReference type="InterPro" id="IPR007138">
    <property type="entry name" value="ABM_dom"/>
</dbReference>
<comment type="caution">
    <text evidence="2">The sequence shown here is derived from an EMBL/GenBank/DDBJ whole genome shotgun (WGS) entry which is preliminary data.</text>
</comment>
<feature type="domain" description="ABM" evidence="1">
    <location>
        <begin position="11"/>
        <end position="81"/>
    </location>
</feature>
<evidence type="ECO:0000259" key="1">
    <source>
        <dbReference type="Pfam" id="PF03992"/>
    </source>
</evidence>
<evidence type="ECO:0000313" key="2">
    <source>
        <dbReference type="EMBL" id="GHC65076.1"/>
    </source>
</evidence>
<dbReference type="Pfam" id="PF03992">
    <property type="entry name" value="ABM"/>
    <property type="match status" value="1"/>
</dbReference>
<dbReference type="RefSeq" id="WP_189488042.1">
    <property type="nucleotide sequence ID" value="NZ_BMZO01000002.1"/>
</dbReference>
<dbReference type="InterPro" id="IPR011008">
    <property type="entry name" value="Dimeric_a/b-barrel"/>
</dbReference>
<dbReference type="SUPFAM" id="SSF54909">
    <property type="entry name" value="Dimeric alpha+beta barrel"/>
    <property type="match status" value="1"/>
</dbReference>
<sequence>MPGPSLYRIDKFVVPPTSRDRFMERLKKTHDALDHVDGCEQNLILEQVDGTGRFNIVTFVQWRDETAYQAAKSAAQARQAADGFNPAQFMKELEVAADLAIYR</sequence>
<keyword evidence="3" id="KW-1185">Reference proteome</keyword>
<reference evidence="2" key="2">
    <citation type="submission" date="2020-09" db="EMBL/GenBank/DDBJ databases">
        <authorList>
            <person name="Sun Q."/>
            <person name="Kim S."/>
        </authorList>
    </citation>
    <scope>NUCLEOTIDE SEQUENCE</scope>
    <source>
        <strain evidence="2">KCTC 42097</strain>
    </source>
</reference>
<dbReference type="Gene3D" id="3.30.70.100">
    <property type="match status" value="1"/>
</dbReference>
<dbReference type="AlphaFoldDB" id="A0A8J3DGV1"/>
<accession>A0A8J3DGV1</accession>
<gene>
    <name evidence="2" type="ORF">GCM10010136_07560</name>
</gene>
<evidence type="ECO:0000313" key="3">
    <source>
        <dbReference type="Proteomes" id="UP000641137"/>
    </source>
</evidence>
<reference evidence="2" key="1">
    <citation type="journal article" date="2014" name="Int. J. Syst. Evol. Microbiol.">
        <title>Complete genome sequence of Corynebacterium casei LMG S-19264T (=DSM 44701T), isolated from a smear-ripened cheese.</title>
        <authorList>
            <consortium name="US DOE Joint Genome Institute (JGI-PGF)"/>
            <person name="Walter F."/>
            <person name="Albersmeier A."/>
            <person name="Kalinowski J."/>
            <person name="Ruckert C."/>
        </authorList>
    </citation>
    <scope>NUCLEOTIDE SEQUENCE</scope>
    <source>
        <strain evidence="2">KCTC 42097</strain>
    </source>
</reference>